<name>A0A8S1NT37_9CILI</name>
<dbReference type="PANTHER" id="PTHR12616:SF8">
    <property type="entry name" value="VACUOLAR PROTEIN SORTING-ASSOCIATED PROTEIN 8 HOMOLOG"/>
    <property type="match status" value="1"/>
</dbReference>
<keyword evidence="1" id="KW-0862">Zinc</keyword>
<reference evidence="3" key="1">
    <citation type="submission" date="2021-01" db="EMBL/GenBank/DDBJ databases">
        <authorList>
            <consortium name="Genoscope - CEA"/>
            <person name="William W."/>
        </authorList>
    </citation>
    <scope>NUCLEOTIDE SEQUENCE</scope>
</reference>
<evidence type="ECO:0000313" key="4">
    <source>
        <dbReference type="Proteomes" id="UP000692954"/>
    </source>
</evidence>
<evidence type="ECO:0000259" key="2">
    <source>
        <dbReference type="PROSITE" id="PS50089"/>
    </source>
</evidence>
<proteinExistence type="predicted"/>
<dbReference type="GO" id="GO:0034058">
    <property type="term" value="P:endosomal vesicle fusion"/>
    <property type="evidence" value="ECO:0007669"/>
    <property type="project" value="TreeGrafter"/>
</dbReference>
<feature type="domain" description="RING-type" evidence="2">
    <location>
        <begin position="1269"/>
        <end position="1307"/>
    </location>
</feature>
<evidence type="ECO:0000256" key="1">
    <source>
        <dbReference type="PROSITE-ProRule" id="PRU00175"/>
    </source>
</evidence>
<evidence type="ECO:0000313" key="3">
    <source>
        <dbReference type="EMBL" id="CAD8092633.1"/>
    </source>
</evidence>
<dbReference type="GO" id="GO:0006623">
    <property type="term" value="P:protein targeting to vacuole"/>
    <property type="evidence" value="ECO:0007669"/>
    <property type="project" value="InterPro"/>
</dbReference>
<sequence>MYFDEINADQHLILEGIIKEYQPQKLNDYEQLNDIEELLKGQPNQELQQQRQPKISIQPEIQVENHYTNDNEELYKLLLHQFTLGEYPVSNRESIKQTEQIKHIPYILDYVDQLEKEPYQVTQKQNEDSDLIQHYENQKQANNTFQEVKMDRKIKDHYSQISQNDFRIKCITCFSTTIAIGTTKGYIYLINDKIIKLESDPSITTCPIISLRFNEDGQFLVAISQQQILLYNKNKFCKSFQKMTEGIPITMNMLIGNKDFVCQFLICDSLGKVNLMKIRKNLFTYGIEKNPLLNDNTFGICHCCESMKNKDVQTVLFVCKATVLIAIVEPKIFLVFKKSYEVKKRQLLCAKWQIESEYPVLAVSYGKEIEILKMNYENKDGKFITNFEVVYTYTLNEDIQFLTWMSDNILFLKNDRKKYSLVAISEIADNNVLVVQSQLSQDVADQQIGDDKIQSFQNTICQNHNQLYYIQIEENGHQKQNIVHYQLITWQDYIEQLTSNHKWTECMGLCLYLYLGKQLKFAGLPRNGRQEFLRPYFNERLKQFVEISISHQTINALIPTIIEFMVTIESYEYLFREIKSLLQNHNLELQFYNCLEPFILKNNIKFIPDDSLKDIMIYLINQKSKLNILKQLIINLDIKLLDPIIIQQLCIENNLFTLLIYISPRVDEDYKTPLFKMYAVFRQLSKGDQLSLERYFKSIQMEMTNNQQMIDKEIQLLGYKCLWNLHMLLIGELFPQQKIPESQWALIMAEILSWLLQYDTLEEFLKIDTPIFLNELLIIFTNKEKYEQLNTLKTIIAGEQLKVDDLTLSEIIILLLESSSQKLNILNQLSTFVYEIMKLGYKIKYEHFINVLQCHFKDPHVTLQTLVEKSNLKFQNLEYKQQDFNILNKNSRDSVFIDYINKFKDRLINDQETVSMLIQESTCSEVQSIRVKSQLYFIKDQWQFCLQSLLTSNYEEDKIFIFDYIEQMINIGQYSQVRNEILQYVLSIVPQLVSICAEKLRQTLQYYNEEDYKTAIEMLDSHPNLKLKLLSEIIQEKRNNKQLVEDKLMISFFKLICQYHPNDAYEQLQHGDFPQDECLKLCQEYQIMKGEAFLKERSGRYMEALNQYFDIISIELKKMQVIEYDHQSQIEQIQILILPCLKICRDNHSNEEDSTSYWFTLVIRMVQLREEFKYNKNIFKSLNNVYQVMLEELLERVHLYQIIINIKILFGSFTHLEELRRTFSMLLSSCSFELYNQQQLIKVLQLDYMKNLMSLYELQQIGVNFSPQCQTCFEIRNQSILAFMGCSHLYHHGCAPKIQNMIVCEQCLNVNSYKLRIQLDSIVQKNGRQMPTIKMKVQEQKEDEEMTKEEIRMNRINKWKRHDIENEISEQQYY</sequence>
<keyword evidence="1" id="KW-0863">Zinc-finger</keyword>
<keyword evidence="4" id="KW-1185">Reference proteome</keyword>
<dbReference type="InterPro" id="IPR001841">
    <property type="entry name" value="Znf_RING"/>
</dbReference>
<dbReference type="GO" id="GO:0005770">
    <property type="term" value="C:late endosome"/>
    <property type="evidence" value="ECO:0007669"/>
    <property type="project" value="TreeGrafter"/>
</dbReference>
<dbReference type="OrthoDB" id="289913at2759"/>
<dbReference type="PANTHER" id="PTHR12616">
    <property type="entry name" value="VACUOLAR PROTEIN SORTING VPS41"/>
    <property type="match status" value="1"/>
</dbReference>
<gene>
    <name evidence="3" type="ORF">PSON_ATCC_30995.1.T0590172</name>
</gene>
<accession>A0A8S1NT37</accession>
<dbReference type="InterPro" id="IPR045111">
    <property type="entry name" value="Vps41/Vps8"/>
</dbReference>
<dbReference type="PROSITE" id="PS50089">
    <property type="entry name" value="ZF_RING_2"/>
    <property type="match status" value="1"/>
</dbReference>
<dbReference type="InterPro" id="IPR025941">
    <property type="entry name" value="Vps8_central_dom"/>
</dbReference>
<keyword evidence="1" id="KW-0479">Metal-binding</keyword>
<dbReference type="Pfam" id="PF12816">
    <property type="entry name" value="TPR_Vps8"/>
    <property type="match status" value="1"/>
</dbReference>
<protein>
    <recommendedName>
        <fullName evidence="2">RING-type domain-containing protein</fullName>
    </recommendedName>
</protein>
<dbReference type="Proteomes" id="UP000692954">
    <property type="component" value="Unassembled WGS sequence"/>
</dbReference>
<comment type="caution">
    <text evidence="3">The sequence shown here is derived from an EMBL/GenBank/DDBJ whole genome shotgun (WGS) entry which is preliminary data.</text>
</comment>
<organism evidence="3 4">
    <name type="scientific">Paramecium sonneborni</name>
    <dbReference type="NCBI Taxonomy" id="65129"/>
    <lineage>
        <taxon>Eukaryota</taxon>
        <taxon>Sar</taxon>
        <taxon>Alveolata</taxon>
        <taxon>Ciliophora</taxon>
        <taxon>Intramacronucleata</taxon>
        <taxon>Oligohymenophorea</taxon>
        <taxon>Peniculida</taxon>
        <taxon>Parameciidae</taxon>
        <taxon>Paramecium</taxon>
    </lineage>
</organism>
<dbReference type="EMBL" id="CAJJDN010000059">
    <property type="protein sequence ID" value="CAD8092633.1"/>
    <property type="molecule type" value="Genomic_DNA"/>
</dbReference>
<dbReference type="GO" id="GO:0008270">
    <property type="term" value="F:zinc ion binding"/>
    <property type="evidence" value="ECO:0007669"/>
    <property type="project" value="UniProtKB-KW"/>
</dbReference>
<dbReference type="GO" id="GO:0030897">
    <property type="term" value="C:HOPS complex"/>
    <property type="evidence" value="ECO:0007669"/>
    <property type="project" value="TreeGrafter"/>
</dbReference>